<dbReference type="EMBL" id="CAJVPL010007969">
    <property type="protein sequence ID" value="CAG8672268.1"/>
    <property type="molecule type" value="Genomic_DNA"/>
</dbReference>
<dbReference type="PANTHER" id="PTHR33266">
    <property type="entry name" value="CHROMOSOME 15, WHOLE GENOME SHOTGUN SEQUENCE"/>
    <property type="match status" value="1"/>
</dbReference>
<feature type="non-terminal residue" evidence="1">
    <location>
        <position position="483"/>
    </location>
</feature>
<dbReference type="AlphaFoldDB" id="A0A9N9EFX5"/>
<dbReference type="Proteomes" id="UP000789831">
    <property type="component" value="Unassembled WGS sequence"/>
</dbReference>
<reference evidence="1" key="1">
    <citation type="submission" date="2021-06" db="EMBL/GenBank/DDBJ databases">
        <authorList>
            <person name="Kallberg Y."/>
            <person name="Tangrot J."/>
            <person name="Rosling A."/>
        </authorList>
    </citation>
    <scope>NUCLEOTIDE SEQUENCE</scope>
    <source>
        <strain evidence="1">MT106</strain>
    </source>
</reference>
<feature type="non-terminal residue" evidence="1">
    <location>
        <position position="1"/>
    </location>
</feature>
<comment type="caution">
    <text evidence="1">The sequence shown here is derived from an EMBL/GenBank/DDBJ whole genome shotgun (WGS) entry which is preliminary data.</text>
</comment>
<accession>A0A9N9EFX5</accession>
<gene>
    <name evidence="1" type="ORF">AGERDE_LOCUS12312</name>
</gene>
<evidence type="ECO:0000313" key="1">
    <source>
        <dbReference type="EMBL" id="CAG8672268.1"/>
    </source>
</evidence>
<keyword evidence="2" id="KW-1185">Reference proteome</keyword>
<sequence>HLRAADEGENSSLTRLTETVLQKAFDIGFEDADNYLEELKNCLASCYQKSDTFYNYLTVIQSSGYGKTRTSDNMLKAIMSGTSIDHCHKIAKTWIESIITTYEKMNPQNPRDLLKDQEAFWDAVVSNISMSIPATFTRAKKQITIFVDEASALLERNTAFRAFRRALRDYNDSVFAILTDTCSAVADLAPWLERDPSARHYGYRVYKPFIYVATTDCLMDHPDVPLEDGSGHHIVGYGRPLWASSWIGYDKKQNPSAMFSNILNLAKTKLLGGGAHTWADLKKNSTDMIQTSALAIIASTADLYVSPISSAAPDMVRSHTATLISIDDERKLHLVAYPSEPMLSEAAMELLSEDDAEFDILTELDSATRHGDVILCSSTSLEYLSVLIKNFPREKFSQLKGFRIGFTHFFTLFHEPDEETIQEMYNRNAAAAFKMGAEGGDLIVPMILETNTPLDQERKKETWCGEREPYCCRCSDRVYMELT</sequence>
<dbReference type="PANTHER" id="PTHR33266:SF1">
    <property type="entry name" value="F-BOX DOMAIN-CONTAINING PROTEIN"/>
    <property type="match status" value="1"/>
</dbReference>
<name>A0A9N9EFX5_9GLOM</name>
<evidence type="ECO:0000313" key="2">
    <source>
        <dbReference type="Proteomes" id="UP000789831"/>
    </source>
</evidence>
<organism evidence="1 2">
    <name type="scientific">Ambispora gerdemannii</name>
    <dbReference type="NCBI Taxonomy" id="144530"/>
    <lineage>
        <taxon>Eukaryota</taxon>
        <taxon>Fungi</taxon>
        <taxon>Fungi incertae sedis</taxon>
        <taxon>Mucoromycota</taxon>
        <taxon>Glomeromycotina</taxon>
        <taxon>Glomeromycetes</taxon>
        <taxon>Archaeosporales</taxon>
        <taxon>Ambisporaceae</taxon>
        <taxon>Ambispora</taxon>
    </lineage>
</organism>
<dbReference type="OrthoDB" id="107110at2759"/>
<protein>
    <submittedName>
        <fullName evidence="1">5376_t:CDS:1</fullName>
    </submittedName>
</protein>
<proteinExistence type="predicted"/>